<evidence type="ECO:0000256" key="1">
    <source>
        <dbReference type="ARBA" id="ARBA00001961"/>
    </source>
</evidence>
<gene>
    <name evidence="7" type="ORF">UFOVP658_171</name>
</gene>
<evidence type="ECO:0000256" key="3">
    <source>
        <dbReference type="ARBA" id="ARBA00022964"/>
    </source>
</evidence>
<evidence type="ECO:0000256" key="2">
    <source>
        <dbReference type="ARBA" id="ARBA00022723"/>
    </source>
</evidence>
<keyword evidence="2" id="KW-0479">Metal-binding</keyword>
<accession>A0A6J5NHZ5</accession>
<dbReference type="InterPro" id="IPR005123">
    <property type="entry name" value="Oxoglu/Fe-dep_dioxygenase_dom"/>
</dbReference>
<dbReference type="GO" id="GO:0005506">
    <property type="term" value="F:iron ion binding"/>
    <property type="evidence" value="ECO:0007669"/>
    <property type="project" value="InterPro"/>
</dbReference>
<evidence type="ECO:0000259" key="6">
    <source>
        <dbReference type="PROSITE" id="PS51471"/>
    </source>
</evidence>
<keyword evidence="3 7" id="KW-0223">Dioxygenase</keyword>
<dbReference type="Pfam" id="PF13640">
    <property type="entry name" value="2OG-FeII_Oxy_3"/>
    <property type="match status" value="1"/>
</dbReference>
<dbReference type="SMART" id="SM00702">
    <property type="entry name" value="P4Hc"/>
    <property type="match status" value="1"/>
</dbReference>
<proteinExistence type="predicted"/>
<reference evidence="7" key="1">
    <citation type="submission" date="2020-04" db="EMBL/GenBank/DDBJ databases">
        <authorList>
            <person name="Chiriac C."/>
            <person name="Salcher M."/>
            <person name="Ghai R."/>
            <person name="Kavagutti S V."/>
        </authorList>
    </citation>
    <scope>NUCLEOTIDE SEQUENCE</scope>
</reference>
<comment type="cofactor">
    <cofactor evidence="1">
        <name>L-ascorbate</name>
        <dbReference type="ChEBI" id="CHEBI:38290"/>
    </cofactor>
</comment>
<dbReference type="GO" id="GO:0051213">
    <property type="term" value="F:dioxygenase activity"/>
    <property type="evidence" value="ECO:0007669"/>
    <property type="project" value="UniProtKB-KW"/>
</dbReference>
<feature type="domain" description="Fe2OG dioxygenase" evidence="6">
    <location>
        <begin position="66"/>
        <end position="200"/>
    </location>
</feature>
<dbReference type="GO" id="GO:0031418">
    <property type="term" value="F:L-ascorbic acid binding"/>
    <property type="evidence" value="ECO:0007669"/>
    <property type="project" value="InterPro"/>
</dbReference>
<name>A0A6J5NHZ5_9CAUD</name>
<sequence length="251" mass="28669">MGRASKEYGDRPPQVLLIDNFLSDDELIYATNVLINETQWNKAPHESDDTNRNHYTIEAISDEIVNLDAMLKNRLHTKMESFFGDLFFIPEAYSYSRWMPGDSLGCHCDSGYSGGELMIEMHNEGQPHRPLSLHLNDVAAVTYFTDGYEGGKLFFNNIEYQIEPAAGTTIVFPATAMYEHGVTELISGERLTMTSFWPKVKTIVTSVMPKIHNDWHMLVRNPEQFYKIAPQCLMGEVEPHLLPAREQAYEK</sequence>
<evidence type="ECO:0000256" key="4">
    <source>
        <dbReference type="ARBA" id="ARBA00023002"/>
    </source>
</evidence>
<dbReference type="EMBL" id="LR796639">
    <property type="protein sequence ID" value="CAB4156815.1"/>
    <property type="molecule type" value="Genomic_DNA"/>
</dbReference>
<keyword evidence="5" id="KW-0408">Iron</keyword>
<dbReference type="InterPro" id="IPR006620">
    <property type="entry name" value="Pro_4_hyd_alph"/>
</dbReference>
<organism evidence="7">
    <name type="scientific">uncultured Caudovirales phage</name>
    <dbReference type="NCBI Taxonomy" id="2100421"/>
    <lineage>
        <taxon>Viruses</taxon>
        <taxon>Duplodnaviria</taxon>
        <taxon>Heunggongvirae</taxon>
        <taxon>Uroviricota</taxon>
        <taxon>Caudoviricetes</taxon>
        <taxon>Peduoviridae</taxon>
        <taxon>Maltschvirus</taxon>
        <taxon>Maltschvirus maltsch</taxon>
    </lineage>
</organism>
<protein>
    <submittedName>
        <fullName evidence="7">Oxoglutarate/iron-dependent dioxygenase</fullName>
    </submittedName>
</protein>
<dbReference type="PROSITE" id="PS51471">
    <property type="entry name" value="FE2OG_OXY"/>
    <property type="match status" value="1"/>
</dbReference>
<dbReference type="Gene3D" id="2.60.120.620">
    <property type="entry name" value="q2cbj1_9rhob like domain"/>
    <property type="match status" value="1"/>
</dbReference>
<evidence type="ECO:0000256" key="5">
    <source>
        <dbReference type="ARBA" id="ARBA00023004"/>
    </source>
</evidence>
<keyword evidence="4" id="KW-0560">Oxidoreductase</keyword>
<dbReference type="GO" id="GO:0016705">
    <property type="term" value="F:oxidoreductase activity, acting on paired donors, with incorporation or reduction of molecular oxygen"/>
    <property type="evidence" value="ECO:0007669"/>
    <property type="project" value="InterPro"/>
</dbReference>
<dbReference type="InterPro" id="IPR044862">
    <property type="entry name" value="Pro_4_hyd_alph_FE2OG_OXY"/>
</dbReference>
<evidence type="ECO:0000313" key="7">
    <source>
        <dbReference type="EMBL" id="CAB4156815.1"/>
    </source>
</evidence>